<feature type="region of interest" description="Disordered" evidence="1">
    <location>
        <begin position="1"/>
        <end position="20"/>
    </location>
</feature>
<keyword evidence="3" id="KW-1185">Reference proteome</keyword>
<evidence type="ECO:0000313" key="2">
    <source>
        <dbReference type="EMBL" id="KAG7366757.1"/>
    </source>
</evidence>
<feature type="compositionally biased region" description="Basic and acidic residues" evidence="1">
    <location>
        <begin position="1"/>
        <end position="13"/>
    </location>
</feature>
<name>A0A9K3LR44_9STRA</name>
<reference evidence="2" key="2">
    <citation type="submission" date="2021-04" db="EMBL/GenBank/DDBJ databases">
        <authorList>
            <person name="Podell S."/>
        </authorList>
    </citation>
    <scope>NUCLEOTIDE SEQUENCE</scope>
    <source>
        <strain evidence="2">Hildebrandi</strain>
    </source>
</reference>
<evidence type="ECO:0000313" key="3">
    <source>
        <dbReference type="Proteomes" id="UP000693970"/>
    </source>
</evidence>
<comment type="caution">
    <text evidence="2">The sequence shown here is derived from an EMBL/GenBank/DDBJ whole genome shotgun (WGS) entry which is preliminary data.</text>
</comment>
<accession>A0A9K3LR44</accession>
<evidence type="ECO:0000256" key="1">
    <source>
        <dbReference type="SAM" id="MobiDB-lite"/>
    </source>
</evidence>
<proteinExistence type="predicted"/>
<protein>
    <submittedName>
        <fullName evidence="2">Uncharacterized protein</fullName>
    </submittedName>
</protein>
<dbReference type="AlphaFoldDB" id="A0A9K3LR44"/>
<sequence length="293" mass="32570">MSNEPSKQDDSKKQGKSSVLQMQAIIDNPSFSESRKADLLRAAMQKQLAKGDHSFINPNSPFTKSFIDGIALIDEFAPTPDKPSIHREHGHDFVAKKLDTLLPVYMEVPLVPKGGVNGARKLEFPLCTLPALQSEVNNNLSTNDTNNVALAVKKCNGPIPANPTTVYNSDYFCQEVREWVPLNVAEALYLMGPTAESKRTCTHKNRTRAGYKSKLFHCSITGCSMRWLVQARDWNESCPSVFVQPSQEKMTTMKMSLGKIISTIFQAMVVKNHVTDVKTFAGRLVFPQSSFSN</sequence>
<organism evidence="2 3">
    <name type="scientific">Nitzschia inconspicua</name>
    <dbReference type="NCBI Taxonomy" id="303405"/>
    <lineage>
        <taxon>Eukaryota</taxon>
        <taxon>Sar</taxon>
        <taxon>Stramenopiles</taxon>
        <taxon>Ochrophyta</taxon>
        <taxon>Bacillariophyta</taxon>
        <taxon>Bacillariophyceae</taxon>
        <taxon>Bacillariophycidae</taxon>
        <taxon>Bacillariales</taxon>
        <taxon>Bacillariaceae</taxon>
        <taxon>Nitzschia</taxon>
    </lineage>
</organism>
<gene>
    <name evidence="2" type="ORF">IV203_029427</name>
</gene>
<dbReference type="Proteomes" id="UP000693970">
    <property type="component" value="Unassembled WGS sequence"/>
</dbReference>
<reference evidence="2" key="1">
    <citation type="journal article" date="2021" name="Sci. Rep.">
        <title>Diploid genomic architecture of Nitzschia inconspicua, an elite biomass production diatom.</title>
        <authorList>
            <person name="Oliver A."/>
            <person name="Podell S."/>
            <person name="Pinowska A."/>
            <person name="Traller J.C."/>
            <person name="Smith S.R."/>
            <person name="McClure R."/>
            <person name="Beliaev A."/>
            <person name="Bohutskyi P."/>
            <person name="Hill E.A."/>
            <person name="Rabines A."/>
            <person name="Zheng H."/>
            <person name="Allen L.Z."/>
            <person name="Kuo A."/>
            <person name="Grigoriev I.V."/>
            <person name="Allen A.E."/>
            <person name="Hazlebeck D."/>
            <person name="Allen E.E."/>
        </authorList>
    </citation>
    <scope>NUCLEOTIDE SEQUENCE</scope>
    <source>
        <strain evidence="2">Hildebrandi</strain>
    </source>
</reference>
<dbReference type="EMBL" id="JAGRRH010000007">
    <property type="protein sequence ID" value="KAG7366757.1"/>
    <property type="molecule type" value="Genomic_DNA"/>
</dbReference>